<dbReference type="Proteomes" id="UP001628193">
    <property type="component" value="Unassembled WGS sequence"/>
</dbReference>
<keyword evidence="1" id="KW-1208">Phospholipid metabolism</keyword>
<name>A0ABQ0C4K3_9PROT</name>
<dbReference type="InterPro" id="IPR026037">
    <property type="entry name" value="PgpA"/>
</dbReference>
<keyword evidence="5" id="KW-1185">Reference proteome</keyword>
<evidence type="ECO:0000313" key="5">
    <source>
        <dbReference type="Proteomes" id="UP001628193"/>
    </source>
</evidence>
<evidence type="ECO:0000259" key="3">
    <source>
        <dbReference type="Pfam" id="PF04608"/>
    </source>
</evidence>
<dbReference type="PANTHER" id="PTHR36305:SF1">
    <property type="entry name" value="PHOSPHATIDYLGLYCEROPHOSPHATASE A"/>
    <property type="match status" value="1"/>
</dbReference>
<dbReference type="SUPFAM" id="SSF101307">
    <property type="entry name" value="YutG-like"/>
    <property type="match status" value="1"/>
</dbReference>
<reference evidence="4 5" key="1">
    <citation type="submission" date="2024-05" db="EMBL/GenBank/DDBJ databases">
        <authorList>
            <consortium name="Candidatus Magnetaquicoccaceae bacterium FCR-1 genome sequencing consortium"/>
            <person name="Shimoshige H."/>
            <person name="Shimamura S."/>
            <person name="Taoka A."/>
            <person name="Kobayashi H."/>
            <person name="Maekawa T."/>
        </authorList>
    </citation>
    <scope>NUCLEOTIDE SEQUENCE [LARGE SCALE GENOMIC DNA]</scope>
    <source>
        <strain evidence="4 5">FCR-1</strain>
    </source>
</reference>
<dbReference type="GO" id="GO:0008962">
    <property type="term" value="F:phosphatidylglycerophosphatase activity"/>
    <property type="evidence" value="ECO:0007669"/>
    <property type="project" value="UniProtKB-EC"/>
</dbReference>
<feature type="domain" description="YutG/PgpA" evidence="3">
    <location>
        <begin position="10"/>
        <end position="146"/>
    </location>
</feature>
<keyword evidence="1" id="KW-0460">Magnesium</keyword>
<evidence type="ECO:0000256" key="2">
    <source>
        <dbReference type="SAM" id="Phobius"/>
    </source>
</evidence>
<dbReference type="PIRSF" id="PIRSF006162">
    <property type="entry name" value="PgpA"/>
    <property type="match status" value="1"/>
</dbReference>
<evidence type="ECO:0000313" key="4">
    <source>
        <dbReference type="EMBL" id="GAB0055813.1"/>
    </source>
</evidence>
<dbReference type="PANTHER" id="PTHR36305">
    <property type="entry name" value="PHOSPHATIDYLGLYCEROPHOSPHATASE A"/>
    <property type="match status" value="1"/>
</dbReference>
<keyword evidence="1 4" id="KW-0378">Hydrolase</keyword>
<keyword evidence="1 2" id="KW-0812">Transmembrane</keyword>
<reference evidence="4 5" key="2">
    <citation type="submission" date="2024-09" db="EMBL/GenBank/DDBJ databases">
        <title>Draft genome sequence of Candidatus Magnetaquicoccaceae bacterium FCR-1.</title>
        <authorList>
            <person name="Shimoshige H."/>
            <person name="Shimamura S."/>
            <person name="Taoka A."/>
            <person name="Kobayashi H."/>
            <person name="Maekawa T."/>
        </authorList>
    </citation>
    <scope>NUCLEOTIDE SEQUENCE [LARGE SCALE GENOMIC DNA]</scope>
    <source>
        <strain evidence="4 5">FCR-1</strain>
    </source>
</reference>
<keyword evidence="1" id="KW-0595">Phospholipid degradation</keyword>
<comment type="cofactor">
    <cofactor evidence="1">
        <name>Mg(2+)</name>
        <dbReference type="ChEBI" id="CHEBI:18420"/>
    </cofactor>
</comment>
<protein>
    <recommendedName>
        <fullName evidence="1">Phosphatidylglycerophosphatase A</fullName>
        <ecNumber evidence="1">3.1.3.27</ecNumber>
    </recommendedName>
    <alternativeName>
        <fullName evidence="1">Phosphatidylglycerolphosphate phosphatase A</fullName>
    </alternativeName>
</protein>
<comment type="function">
    <text evidence="1">Lipid phosphatase which dephosphorylates phosphatidylglycerophosphate (PGP) to phosphatidylglycerol (PG).</text>
</comment>
<keyword evidence="1 2" id="KW-0472">Membrane</keyword>
<keyword evidence="1" id="KW-0479">Metal-binding</keyword>
<organism evidence="4 5">
    <name type="scientific">Candidatus Magnetaquiglobus chichijimensis</name>
    <dbReference type="NCBI Taxonomy" id="3141448"/>
    <lineage>
        <taxon>Bacteria</taxon>
        <taxon>Pseudomonadati</taxon>
        <taxon>Pseudomonadota</taxon>
        <taxon>Magnetococcia</taxon>
        <taxon>Magnetococcales</taxon>
        <taxon>Candidatus Magnetaquicoccaceae</taxon>
        <taxon>Candidatus Magnetaquiglobus</taxon>
    </lineage>
</organism>
<proteinExistence type="predicted"/>
<dbReference type="CDD" id="cd06971">
    <property type="entry name" value="PgpA"/>
    <property type="match status" value="1"/>
</dbReference>
<feature type="transmembrane region" description="Helical" evidence="2">
    <location>
        <begin position="84"/>
        <end position="105"/>
    </location>
</feature>
<keyword evidence="1" id="KW-0443">Lipid metabolism</keyword>
<comment type="catalytic activity">
    <reaction evidence="1">
        <text>a 1,2-diacyl-sn-glycero-3-phospho-(1'-sn-glycero-3'-phosphate) + H2O = a 1,2-diacyl-sn-glycero-3-phospho-(1'-sn-glycerol) + phosphate</text>
        <dbReference type="Rhea" id="RHEA:33751"/>
        <dbReference type="ChEBI" id="CHEBI:15377"/>
        <dbReference type="ChEBI" id="CHEBI:43474"/>
        <dbReference type="ChEBI" id="CHEBI:60110"/>
        <dbReference type="ChEBI" id="CHEBI:64716"/>
        <dbReference type="EC" id="3.1.3.27"/>
    </reaction>
</comment>
<feature type="transmembrane region" description="Helical" evidence="2">
    <location>
        <begin position="133"/>
        <end position="151"/>
    </location>
</feature>
<keyword evidence="1" id="KW-1003">Cell membrane</keyword>
<dbReference type="EMBL" id="BAAFGK010000001">
    <property type="protein sequence ID" value="GAB0055813.1"/>
    <property type="molecule type" value="Genomic_DNA"/>
</dbReference>
<comment type="subcellular location">
    <subcellularLocation>
        <location evidence="1">Cell inner membrane</location>
        <topology evidence="1">Multi-pass membrane protein</topology>
    </subcellularLocation>
</comment>
<sequence length="152" mass="16280">MPMLRTPHLLATFFGSGLLPKAPGTWGTLATVPLAYLCQQISPIGAWTILLVVCVLGVWSAGVVCRETGREDPSEVVIDEVAGFLLTMIDAPHGAMGMVIGFALFRLFDIFKPWPVNALEKLPGGWGVMADDLAAGVYAALCVHGLVWMGWL</sequence>
<dbReference type="Pfam" id="PF04608">
    <property type="entry name" value="PgpA"/>
    <property type="match status" value="1"/>
</dbReference>
<dbReference type="InterPro" id="IPR036681">
    <property type="entry name" value="PgpA-like_sf"/>
</dbReference>
<keyword evidence="1" id="KW-0997">Cell inner membrane</keyword>
<feature type="transmembrane region" description="Helical" evidence="2">
    <location>
        <begin position="44"/>
        <end position="64"/>
    </location>
</feature>
<comment type="pathway">
    <text evidence="1">Phospholipid metabolism; phosphatidylglycerol biosynthesis; phosphatidylglycerol from CDP-diacylglycerol: step 2/2.</text>
</comment>
<comment type="caution">
    <text evidence="4">The sequence shown here is derived from an EMBL/GenBank/DDBJ whole genome shotgun (WGS) entry which is preliminary data.</text>
</comment>
<keyword evidence="2" id="KW-1133">Transmembrane helix</keyword>
<gene>
    <name evidence="4" type="primary">pgpA</name>
    <name evidence="4" type="ORF">SIID45300_00110</name>
</gene>
<accession>A0ABQ0C4K3</accession>
<dbReference type="InterPro" id="IPR007686">
    <property type="entry name" value="YutG/PgpA"/>
</dbReference>
<dbReference type="EC" id="3.1.3.27" evidence="1"/>
<dbReference type="RefSeq" id="WP_420903524.1">
    <property type="nucleotide sequence ID" value="NZ_BAAFGK010000001.1"/>
</dbReference>
<evidence type="ECO:0000256" key="1">
    <source>
        <dbReference type="PIRNR" id="PIRNR006162"/>
    </source>
</evidence>
<keyword evidence="1" id="KW-0442">Lipid degradation</keyword>